<dbReference type="Pfam" id="PF00561">
    <property type="entry name" value="Abhydrolase_1"/>
    <property type="match status" value="1"/>
</dbReference>
<name>A0ABS7YPJ5_9VIBR</name>
<dbReference type="GO" id="GO:0016787">
    <property type="term" value="F:hydrolase activity"/>
    <property type="evidence" value="ECO:0007669"/>
    <property type="project" value="UniProtKB-KW"/>
</dbReference>
<protein>
    <submittedName>
        <fullName evidence="4">Alpha/beta hydrolase</fullName>
    </submittedName>
</protein>
<dbReference type="PANTHER" id="PTHR43248:SF2">
    <property type="entry name" value="PROLYL AMINOPEPTIDASE"/>
    <property type="match status" value="1"/>
</dbReference>
<dbReference type="SUPFAM" id="SSF53474">
    <property type="entry name" value="alpha/beta-Hydrolases"/>
    <property type="match status" value="1"/>
</dbReference>
<dbReference type="InterPro" id="IPR029058">
    <property type="entry name" value="AB_hydrolase_fold"/>
</dbReference>
<keyword evidence="2 4" id="KW-0378">Hydrolase</keyword>
<dbReference type="PANTHER" id="PTHR43248">
    <property type="entry name" value="2-SUCCINYL-6-HYDROXY-2,4-CYCLOHEXADIENE-1-CARBOXYLATE SYNTHASE"/>
    <property type="match status" value="1"/>
</dbReference>
<gene>
    <name evidence="4" type="ORF">LDJ79_08720</name>
</gene>
<comment type="caution">
    <text evidence="4">The sequence shown here is derived from an EMBL/GenBank/DDBJ whole genome shotgun (WGS) entry which is preliminary data.</text>
</comment>
<accession>A0ABS7YPJ5</accession>
<proteinExistence type="inferred from homology"/>
<reference evidence="5" key="1">
    <citation type="submission" date="2023-07" db="EMBL/GenBank/DDBJ databases">
        <title>Molecular identification of indigenous halophilic bacteria isolated from red sea cost, biodegradation of synthetic dyes and assessment of degraded metabolite toxicity.</title>
        <authorList>
            <person name="Chaieb K."/>
            <person name="Altayb H.N."/>
        </authorList>
    </citation>
    <scope>NUCLEOTIDE SEQUENCE [LARGE SCALE GENOMIC DNA]</scope>
    <source>
        <strain evidence="5">K20</strain>
    </source>
</reference>
<evidence type="ECO:0000313" key="4">
    <source>
        <dbReference type="EMBL" id="MCA2016190.1"/>
    </source>
</evidence>
<dbReference type="RefSeq" id="WP_225250304.1">
    <property type="nucleotide sequence ID" value="NZ_JAIWIU010000051.1"/>
</dbReference>
<sequence>MTQMTQSFVDTGVRYTPHRFTLPLDYTQPQGTQIEVFARSVEVAASNNESKPWLVYFQGGPGFPSPRASANSGWMKRALKQFRVLLLDQRGTGQSSPITHQTLSVMNSEQQAEYLSHFRADNIVRDAESIRQQWGVDKWAIIGQSFGGFCSLTYLSLFPQSLLRSYITGGVPSIFRKADDVYLATYKNTRKKNQAFFHQFPQAQQMCCDIADYLQDNDVRLPNGQRFTVEQFQQIGIHFGMSDSFLATYFTLENAFVEVNGRRELRYEFLNAMLMDQAYQTNPIYAILHESIYCQGHNDASRWAAHRIRERYTEFNYESGKPFLFTGEMVYPWMFDQMECLKPLRQAAELLANKEDWTPLYSEQVLAKNTVPVNCAVYADDMFVDFDLSRETLAIMPNAKAWITNEYEHNGLRADGEHILDRLITMGEQTAAELGLELLS</sequence>
<dbReference type="Gene3D" id="3.40.50.1820">
    <property type="entry name" value="alpha/beta hydrolase"/>
    <property type="match status" value="1"/>
</dbReference>
<dbReference type="InterPro" id="IPR051601">
    <property type="entry name" value="Serine_prot/Carboxylest_S33"/>
</dbReference>
<evidence type="ECO:0000256" key="1">
    <source>
        <dbReference type="ARBA" id="ARBA00010088"/>
    </source>
</evidence>
<comment type="similarity">
    <text evidence="1">Belongs to the peptidase S33 family.</text>
</comment>
<organism evidence="4 5">
    <name type="scientific">Vibrio tritonius</name>
    <dbReference type="NCBI Taxonomy" id="1435069"/>
    <lineage>
        <taxon>Bacteria</taxon>
        <taxon>Pseudomonadati</taxon>
        <taxon>Pseudomonadota</taxon>
        <taxon>Gammaproteobacteria</taxon>
        <taxon>Vibrionales</taxon>
        <taxon>Vibrionaceae</taxon>
        <taxon>Vibrio</taxon>
    </lineage>
</organism>
<evidence type="ECO:0000256" key="2">
    <source>
        <dbReference type="ARBA" id="ARBA00022801"/>
    </source>
</evidence>
<dbReference type="Proteomes" id="UP001199044">
    <property type="component" value="Unassembled WGS sequence"/>
</dbReference>
<dbReference type="PRINTS" id="PR00793">
    <property type="entry name" value="PROAMNOPTASE"/>
</dbReference>
<dbReference type="InterPro" id="IPR002410">
    <property type="entry name" value="Peptidase_S33"/>
</dbReference>
<evidence type="ECO:0000313" key="5">
    <source>
        <dbReference type="Proteomes" id="UP001199044"/>
    </source>
</evidence>
<evidence type="ECO:0000259" key="3">
    <source>
        <dbReference type="Pfam" id="PF00561"/>
    </source>
</evidence>
<dbReference type="EMBL" id="JAIWIU010000051">
    <property type="protein sequence ID" value="MCA2016190.1"/>
    <property type="molecule type" value="Genomic_DNA"/>
</dbReference>
<dbReference type="InterPro" id="IPR000073">
    <property type="entry name" value="AB_hydrolase_1"/>
</dbReference>
<feature type="domain" description="AB hydrolase-1" evidence="3">
    <location>
        <begin position="52"/>
        <end position="227"/>
    </location>
</feature>
<keyword evidence="5" id="KW-1185">Reference proteome</keyword>